<dbReference type="GO" id="GO:0009307">
    <property type="term" value="P:DNA restriction-modification system"/>
    <property type="evidence" value="ECO:0007669"/>
    <property type="project" value="UniProtKB-KW"/>
</dbReference>
<feature type="domain" description="Type I restriction modification DNA specificity" evidence="4">
    <location>
        <begin position="180"/>
        <end position="357"/>
    </location>
</feature>
<organism evidence="5 6">
    <name type="scientific">Desulfonema limicola</name>
    <dbReference type="NCBI Taxonomy" id="45656"/>
    <lineage>
        <taxon>Bacteria</taxon>
        <taxon>Pseudomonadati</taxon>
        <taxon>Thermodesulfobacteriota</taxon>
        <taxon>Desulfobacteria</taxon>
        <taxon>Desulfobacterales</taxon>
        <taxon>Desulfococcaceae</taxon>
        <taxon>Desulfonema</taxon>
    </lineage>
</organism>
<evidence type="ECO:0000256" key="3">
    <source>
        <dbReference type="ARBA" id="ARBA00023125"/>
    </source>
</evidence>
<protein>
    <submittedName>
        <fullName evidence="5">Type-I restriction modification system methylase</fullName>
    </submittedName>
</protein>
<name>A0A975B658_9BACT</name>
<dbReference type="GO" id="GO:0008168">
    <property type="term" value="F:methyltransferase activity"/>
    <property type="evidence" value="ECO:0007669"/>
    <property type="project" value="UniProtKB-KW"/>
</dbReference>
<reference evidence="5" key="1">
    <citation type="journal article" date="2021" name="Microb. Physiol.">
        <title>Proteogenomic Insights into the Physiology of Marine, Sulfate-Reducing, Filamentous Desulfonema limicola and Desulfonema magnum.</title>
        <authorList>
            <person name="Schnaars V."/>
            <person name="Wohlbrand L."/>
            <person name="Scheve S."/>
            <person name="Hinrichs C."/>
            <person name="Reinhardt R."/>
            <person name="Rabus R."/>
        </authorList>
    </citation>
    <scope>NUCLEOTIDE SEQUENCE</scope>
    <source>
        <strain evidence="5">5ac10</strain>
    </source>
</reference>
<dbReference type="CDD" id="cd17266">
    <property type="entry name" value="RMtype1_S_Sau1132ORF3780P-TRD2-CR2_like"/>
    <property type="match status" value="1"/>
</dbReference>
<feature type="domain" description="Type I restriction modification DNA specificity" evidence="4">
    <location>
        <begin position="15"/>
        <end position="152"/>
    </location>
</feature>
<dbReference type="InterPro" id="IPR000055">
    <property type="entry name" value="Restrct_endonuc_typeI_TRD"/>
</dbReference>
<evidence type="ECO:0000256" key="1">
    <source>
        <dbReference type="ARBA" id="ARBA00010923"/>
    </source>
</evidence>
<dbReference type="GO" id="GO:0032259">
    <property type="term" value="P:methylation"/>
    <property type="evidence" value="ECO:0007669"/>
    <property type="project" value="UniProtKB-KW"/>
</dbReference>
<evidence type="ECO:0000259" key="4">
    <source>
        <dbReference type="Pfam" id="PF01420"/>
    </source>
</evidence>
<dbReference type="Gene3D" id="3.90.220.20">
    <property type="entry name" value="DNA methylase specificity domains"/>
    <property type="match status" value="2"/>
</dbReference>
<keyword evidence="6" id="KW-1185">Reference proteome</keyword>
<dbReference type="PANTHER" id="PTHR30408:SF13">
    <property type="entry name" value="TYPE I RESTRICTION ENZYME HINDI SPECIFICITY SUBUNIT"/>
    <property type="match status" value="1"/>
</dbReference>
<evidence type="ECO:0000313" key="5">
    <source>
        <dbReference type="EMBL" id="QTA79460.1"/>
    </source>
</evidence>
<accession>A0A975B658</accession>
<keyword evidence="5" id="KW-0808">Transferase</keyword>
<dbReference type="PANTHER" id="PTHR30408">
    <property type="entry name" value="TYPE-1 RESTRICTION ENZYME ECOKI SPECIFICITY PROTEIN"/>
    <property type="match status" value="1"/>
</dbReference>
<keyword evidence="3" id="KW-0238">DNA-binding</keyword>
<comment type="similarity">
    <text evidence="1">Belongs to the type-I restriction system S methylase family.</text>
</comment>
<dbReference type="InterPro" id="IPR044946">
    <property type="entry name" value="Restrct_endonuc_typeI_TRD_sf"/>
</dbReference>
<sequence length="375" mass="42651">MLTESYLVDILEFYNGKEPVFSEGEFTVYGSNGVIGFSEQFNHHNAIILGRVGAYCGSVDICENKFWASDNTIIVQPKNGFDLRYIYYRLLSTPLNSYAGGAAQPLITHSILKSIKIKITNNINTQKRIADILSAYDDLIENNRRRIALLEQAARLLYREWFVYLRFPGHEKVKVVDGVPEGWRKSSLAEVLDSIKYGYTASAQIEAIGPKFLRITDIVPEIINWDSVPHCVISESDFKKFHLKTGDIVVARTGATVGYAKRIDKIEHKAIFASYLVRLRFNEQLDNLFAGIYIESPEYKAFIQNNCGGAAQPNANAKIISSAQILIPPKSYQLEFRNYLEPLYKQRNVLQKQNQRLTKARDLLLPRLMNGEIKL</sequence>
<dbReference type="REBASE" id="468761">
    <property type="entry name" value="S.Dli5ac10ORF17320P"/>
</dbReference>
<dbReference type="SUPFAM" id="SSF116734">
    <property type="entry name" value="DNA methylase specificity domain"/>
    <property type="match status" value="2"/>
</dbReference>
<dbReference type="Pfam" id="PF01420">
    <property type="entry name" value="Methylase_S"/>
    <property type="match status" value="2"/>
</dbReference>
<keyword evidence="5" id="KW-0489">Methyltransferase</keyword>
<evidence type="ECO:0000313" key="6">
    <source>
        <dbReference type="Proteomes" id="UP000663720"/>
    </source>
</evidence>
<evidence type="ECO:0000256" key="2">
    <source>
        <dbReference type="ARBA" id="ARBA00022747"/>
    </source>
</evidence>
<proteinExistence type="inferred from homology"/>
<dbReference type="Proteomes" id="UP000663720">
    <property type="component" value="Chromosome"/>
</dbReference>
<gene>
    <name evidence="5" type="primary">hsdS2</name>
    <name evidence="5" type="ORF">dnl_17310</name>
</gene>
<dbReference type="EMBL" id="CP061799">
    <property type="protein sequence ID" value="QTA79460.1"/>
    <property type="molecule type" value="Genomic_DNA"/>
</dbReference>
<dbReference type="CDD" id="cd17521">
    <property type="entry name" value="RMtype1_S_Sau13435ORF2165P_TRD2-CR2_like"/>
    <property type="match status" value="1"/>
</dbReference>
<dbReference type="AlphaFoldDB" id="A0A975B658"/>
<keyword evidence="2" id="KW-0680">Restriction system</keyword>
<dbReference type="InterPro" id="IPR052021">
    <property type="entry name" value="Type-I_RS_S_subunit"/>
</dbReference>
<dbReference type="GO" id="GO:0003677">
    <property type="term" value="F:DNA binding"/>
    <property type="evidence" value="ECO:0007669"/>
    <property type="project" value="UniProtKB-KW"/>
</dbReference>
<dbReference type="KEGG" id="dli:dnl_17310"/>